<name>A0ACC1X6H9_MELAZ</name>
<comment type="caution">
    <text evidence="1">The sequence shown here is derived from an EMBL/GenBank/DDBJ whole genome shotgun (WGS) entry which is preliminary data.</text>
</comment>
<gene>
    <name evidence="1" type="ORF">OWV82_020522</name>
</gene>
<evidence type="ECO:0000313" key="2">
    <source>
        <dbReference type="Proteomes" id="UP001164539"/>
    </source>
</evidence>
<keyword evidence="2" id="KW-1185">Reference proteome</keyword>
<accession>A0ACC1X6H9</accession>
<evidence type="ECO:0000313" key="1">
    <source>
        <dbReference type="EMBL" id="KAJ4706937.1"/>
    </source>
</evidence>
<protein>
    <submittedName>
        <fullName evidence="1">BHLH transcription factor</fullName>
    </submittedName>
</protein>
<dbReference type="Proteomes" id="UP001164539">
    <property type="component" value="Chromosome 11"/>
</dbReference>
<proteinExistence type="predicted"/>
<dbReference type="EMBL" id="CM051404">
    <property type="protein sequence ID" value="KAJ4706937.1"/>
    <property type="molecule type" value="Genomic_DNA"/>
</dbReference>
<organism evidence="1 2">
    <name type="scientific">Melia azedarach</name>
    <name type="common">Chinaberry tree</name>
    <dbReference type="NCBI Taxonomy" id="155640"/>
    <lineage>
        <taxon>Eukaryota</taxon>
        <taxon>Viridiplantae</taxon>
        <taxon>Streptophyta</taxon>
        <taxon>Embryophyta</taxon>
        <taxon>Tracheophyta</taxon>
        <taxon>Spermatophyta</taxon>
        <taxon>Magnoliopsida</taxon>
        <taxon>eudicotyledons</taxon>
        <taxon>Gunneridae</taxon>
        <taxon>Pentapetalae</taxon>
        <taxon>rosids</taxon>
        <taxon>malvids</taxon>
        <taxon>Sapindales</taxon>
        <taxon>Meliaceae</taxon>
        <taxon>Melia</taxon>
    </lineage>
</organism>
<sequence length="335" mass="36684">MALAKGSMGSSVQTCGFKGDLSSPGGSYGVDDYQKVVIDEGDGSEKTGGLVKNIAMSNSSSPSSGNSNGYAFRAENYHQTTAAEEVHSLINFKSGYDNLLHANASLLSFEQSERISHLEAGNNRDDYSMWEGNHWNQQINQKHNSDPRLMEEYNCFHTASNYGFTINNNTTKENHGDWIYSEATAVTDIILESGSQDAAGSLKRPPTGENMQALKKQCTSTSTSSKKPNRPKTVQPSKDPQSIAAKNRRERISERLKILQELVPNGSKVDLVTMLEKAISYVKFLQLQVKVLATDEFWPVQGGKAPDISQVREAIDAILSSSSSSSQRDRNSSSK</sequence>
<reference evidence="1 2" key="1">
    <citation type="journal article" date="2023" name="Science">
        <title>Complex scaffold remodeling in plant triterpene biosynthesis.</title>
        <authorList>
            <person name="De La Pena R."/>
            <person name="Hodgson H."/>
            <person name="Liu J.C."/>
            <person name="Stephenson M.J."/>
            <person name="Martin A.C."/>
            <person name="Owen C."/>
            <person name="Harkess A."/>
            <person name="Leebens-Mack J."/>
            <person name="Jimenez L.E."/>
            <person name="Osbourn A."/>
            <person name="Sattely E.S."/>
        </authorList>
    </citation>
    <scope>NUCLEOTIDE SEQUENCE [LARGE SCALE GENOMIC DNA]</scope>
    <source>
        <strain evidence="2">cv. JPN11</strain>
        <tissue evidence="1">Leaf</tissue>
    </source>
</reference>